<accession>A0A4P6KWJ4</accession>
<organism evidence="2 3">
    <name type="scientific">Pseudoduganella lutea</name>
    <dbReference type="NCBI Taxonomy" id="321985"/>
    <lineage>
        <taxon>Bacteria</taxon>
        <taxon>Pseudomonadati</taxon>
        <taxon>Pseudomonadota</taxon>
        <taxon>Betaproteobacteria</taxon>
        <taxon>Burkholderiales</taxon>
        <taxon>Oxalobacteraceae</taxon>
        <taxon>Telluria group</taxon>
        <taxon>Pseudoduganella</taxon>
    </lineage>
</organism>
<dbReference type="OrthoDB" id="8706891at2"/>
<dbReference type="RefSeq" id="WP_130185703.1">
    <property type="nucleotide sequence ID" value="NZ_CP035913.1"/>
</dbReference>
<sequence>MSRRRLLVTSLFLLLSALAAFWYFSPYLTLHAMRNAAQAHDAAALAKHVDFPRVRESLKGQVRAMTERRAREAAGDSGLADVGAAFGAMLGNLVGGGLVDVMVTPERLADAMRTGEMNDAGDGEPDTRHEKKREGKHEERPEEKRWTSERRGMNVFVARALAPDGQPGIAFVLEREGFATWKLVGVELPRLR</sequence>
<gene>
    <name evidence="2" type="ORF">EWM63_05930</name>
</gene>
<evidence type="ECO:0000313" key="3">
    <source>
        <dbReference type="Proteomes" id="UP000290637"/>
    </source>
</evidence>
<dbReference type="InterPro" id="IPR021330">
    <property type="entry name" value="DUF2939"/>
</dbReference>
<evidence type="ECO:0000313" key="2">
    <source>
        <dbReference type="EMBL" id="QBE62568.1"/>
    </source>
</evidence>
<protein>
    <submittedName>
        <fullName evidence="2">DUF2939 domain-containing protein</fullName>
    </submittedName>
</protein>
<dbReference type="AlphaFoldDB" id="A0A4P6KWJ4"/>
<feature type="compositionally biased region" description="Basic and acidic residues" evidence="1">
    <location>
        <begin position="125"/>
        <end position="147"/>
    </location>
</feature>
<dbReference type="Proteomes" id="UP000290637">
    <property type="component" value="Chromosome"/>
</dbReference>
<dbReference type="KEGG" id="plue:EWM63_05930"/>
<name>A0A4P6KWJ4_9BURK</name>
<proteinExistence type="predicted"/>
<dbReference type="EMBL" id="CP035913">
    <property type="protein sequence ID" value="QBE62568.1"/>
    <property type="molecule type" value="Genomic_DNA"/>
</dbReference>
<reference evidence="2 3" key="1">
    <citation type="submission" date="2019-02" db="EMBL/GenBank/DDBJ databases">
        <title>Draft Genome Sequences of Six Type Strains of the Genus Massilia.</title>
        <authorList>
            <person name="Miess H."/>
            <person name="Frediansyhah A."/>
            <person name="Gross H."/>
        </authorList>
    </citation>
    <scope>NUCLEOTIDE SEQUENCE [LARGE SCALE GENOMIC DNA]</scope>
    <source>
        <strain evidence="2 3">DSM 17473</strain>
    </source>
</reference>
<evidence type="ECO:0000256" key="1">
    <source>
        <dbReference type="SAM" id="MobiDB-lite"/>
    </source>
</evidence>
<dbReference type="Pfam" id="PF11159">
    <property type="entry name" value="DUF2939"/>
    <property type="match status" value="1"/>
</dbReference>
<feature type="region of interest" description="Disordered" evidence="1">
    <location>
        <begin position="113"/>
        <end position="147"/>
    </location>
</feature>
<keyword evidence="3" id="KW-1185">Reference proteome</keyword>